<keyword evidence="8" id="KW-1185">Reference proteome</keyword>
<keyword evidence="2" id="KW-1277">Toxin-antitoxin system</keyword>
<dbReference type="AlphaFoldDB" id="A0A066ZWC3"/>
<keyword evidence="5" id="KW-0804">Transcription</keyword>
<evidence type="ECO:0000256" key="1">
    <source>
        <dbReference type="ARBA" id="ARBA00022491"/>
    </source>
</evidence>
<proteinExistence type="inferred from homology"/>
<evidence type="ECO:0000313" key="8">
    <source>
        <dbReference type="Proteomes" id="UP000027341"/>
    </source>
</evidence>
<keyword evidence="3" id="KW-0805">Transcription regulation</keyword>
<dbReference type="RefSeq" id="WP_029913022.1">
    <property type="nucleotide sequence ID" value="NZ_AP020335.1"/>
</dbReference>
<sequence length="87" mass="9749">MSKTASINMRVDDSQRALLTKAADALSMDRTAFILNVACKEAQDVLLDQRLFQLDEKGFQAFEAALDAPVETSRLEALLKRPSPWEH</sequence>
<dbReference type="InterPro" id="IPR010985">
    <property type="entry name" value="Ribbon_hlx_hlx"/>
</dbReference>
<comment type="similarity">
    <text evidence="6">Belongs to the TacA antitoxin family.</text>
</comment>
<dbReference type="Proteomes" id="UP000027341">
    <property type="component" value="Unassembled WGS sequence"/>
</dbReference>
<dbReference type="InterPro" id="IPR014795">
    <property type="entry name" value="TacA_1-like"/>
</dbReference>
<dbReference type="GO" id="GO:0006355">
    <property type="term" value="P:regulation of DNA-templated transcription"/>
    <property type="evidence" value="ECO:0007669"/>
    <property type="project" value="InterPro"/>
</dbReference>
<accession>A0A066ZWC3</accession>
<dbReference type="GO" id="GO:0003677">
    <property type="term" value="F:DNA binding"/>
    <property type="evidence" value="ECO:0007669"/>
    <property type="project" value="UniProtKB-KW"/>
</dbReference>
<evidence type="ECO:0000313" key="7">
    <source>
        <dbReference type="EMBL" id="KDN96579.1"/>
    </source>
</evidence>
<organism evidence="7 8">
    <name type="scientific">Hydrogenovibrio marinus</name>
    <dbReference type="NCBI Taxonomy" id="28885"/>
    <lineage>
        <taxon>Bacteria</taxon>
        <taxon>Pseudomonadati</taxon>
        <taxon>Pseudomonadota</taxon>
        <taxon>Gammaproteobacteria</taxon>
        <taxon>Thiotrichales</taxon>
        <taxon>Piscirickettsiaceae</taxon>
        <taxon>Hydrogenovibrio</taxon>
    </lineage>
</organism>
<protein>
    <recommendedName>
        <fullName evidence="9">Toxin-antitoxin system protein</fullName>
    </recommendedName>
</protein>
<dbReference type="EMBL" id="JMIU01000001">
    <property type="protein sequence ID" value="KDN96579.1"/>
    <property type="molecule type" value="Genomic_DNA"/>
</dbReference>
<evidence type="ECO:0008006" key="9">
    <source>
        <dbReference type="Google" id="ProtNLM"/>
    </source>
</evidence>
<gene>
    <name evidence="7" type="ORF">EI16_10005</name>
</gene>
<evidence type="ECO:0000256" key="5">
    <source>
        <dbReference type="ARBA" id="ARBA00023163"/>
    </source>
</evidence>
<dbReference type="Gene3D" id="1.20.5.780">
    <property type="entry name" value="Single helix bin"/>
    <property type="match status" value="1"/>
</dbReference>
<dbReference type="SUPFAM" id="SSF47598">
    <property type="entry name" value="Ribbon-helix-helix"/>
    <property type="match status" value="1"/>
</dbReference>
<evidence type="ECO:0000256" key="6">
    <source>
        <dbReference type="ARBA" id="ARBA00049988"/>
    </source>
</evidence>
<dbReference type="STRING" id="28885.EI16_10005"/>
<comment type="caution">
    <text evidence="7">The sequence shown here is derived from an EMBL/GenBank/DDBJ whole genome shotgun (WGS) entry which is preliminary data.</text>
</comment>
<dbReference type="PANTHER" id="PTHR35401">
    <property type="entry name" value="COPG FAMILY HELIX-TURN-HELIX PROTEIN-RELATED-RELATED"/>
    <property type="match status" value="1"/>
</dbReference>
<reference evidence="7 8" key="1">
    <citation type="submission" date="2014-04" db="EMBL/GenBank/DDBJ databases">
        <title>Draft genome sequence of Hydrogenovibrio marinus MH-110, a model organism for aerobic H2 metabolism.</title>
        <authorList>
            <person name="Cha H.J."/>
            <person name="Jo B.H."/>
            <person name="Hwang B.H."/>
        </authorList>
    </citation>
    <scope>NUCLEOTIDE SEQUENCE [LARGE SCALE GENOMIC DNA]</scope>
    <source>
        <strain evidence="7 8">MH-110</strain>
    </source>
</reference>
<keyword evidence="4" id="KW-0238">DNA-binding</keyword>
<dbReference type="Pfam" id="PF08681">
    <property type="entry name" value="TacA1"/>
    <property type="match status" value="1"/>
</dbReference>
<name>A0A066ZWC3_HYDMR</name>
<keyword evidence="1" id="KW-0678">Repressor</keyword>
<evidence type="ECO:0000256" key="2">
    <source>
        <dbReference type="ARBA" id="ARBA00022649"/>
    </source>
</evidence>
<evidence type="ECO:0000256" key="3">
    <source>
        <dbReference type="ARBA" id="ARBA00023015"/>
    </source>
</evidence>
<evidence type="ECO:0000256" key="4">
    <source>
        <dbReference type="ARBA" id="ARBA00023125"/>
    </source>
</evidence>
<dbReference type="PANTHER" id="PTHR35401:SF1">
    <property type="entry name" value="CYTOPLASMIC PROTEIN"/>
    <property type="match status" value="1"/>
</dbReference>